<dbReference type="PANTHER" id="PTHR30055:SF175">
    <property type="entry name" value="HTH-TYPE TRANSCRIPTIONAL REPRESSOR KSTR2"/>
    <property type="match status" value="1"/>
</dbReference>
<dbReference type="Pfam" id="PF00440">
    <property type="entry name" value="TetR_N"/>
    <property type="match status" value="1"/>
</dbReference>
<dbReference type="InterPro" id="IPR009057">
    <property type="entry name" value="Homeodomain-like_sf"/>
</dbReference>
<evidence type="ECO:0000256" key="4">
    <source>
        <dbReference type="ARBA" id="ARBA00023163"/>
    </source>
</evidence>
<keyword evidence="3 5" id="KW-0238">DNA-binding</keyword>
<dbReference type="GO" id="GO:0003700">
    <property type="term" value="F:DNA-binding transcription factor activity"/>
    <property type="evidence" value="ECO:0007669"/>
    <property type="project" value="TreeGrafter"/>
</dbReference>
<evidence type="ECO:0000259" key="6">
    <source>
        <dbReference type="PROSITE" id="PS50977"/>
    </source>
</evidence>
<evidence type="ECO:0000256" key="3">
    <source>
        <dbReference type="ARBA" id="ARBA00023125"/>
    </source>
</evidence>
<dbReference type="PANTHER" id="PTHR30055">
    <property type="entry name" value="HTH-TYPE TRANSCRIPTIONAL REGULATOR RUTR"/>
    <property type="match status" value="1"/>
</dbReference>
<dbReference type="EMBL" id="BNCJ01000019">
    <property type="protein sequence ID" value="GHF66998.1"/>
    <property type="molecule type" value="Genomic_DNA"/>
</dbReference>
<dbReference type="SUPFAM" id="SSF46689">
    <property type="entry name" value="Homeodomain-like"/>
    <property type="match status" value="1"/>
</dbReference>
<dbReference type="InterPro" id="IPR001647">
    <property type="entry name" value="HTH_TetR"/>
</dbReference>
<organism evidence="7 8">
    <name type="scientific">Seohaeicola zhoushanensis</name>
    <dbReference type="NCBI Taxonomy" id="1569283"/>
    <lineage>
        <taxon>Bacteria</taxon>
        <taxon>Pseudomonadati</taxon>
        <taxon>Pseudomonadota</taxon>
        <taxon>Alphaproteobacteria</taxon>
        <taxon>Rhodobacterales</taxon>
        <taxon>Roseobacteraceae</taxon>
        <taxon>Seohaeicola</taxon>
    </lineage>
</organism>
<keyword evidence="2" id="KW-0805">Transcription regulation</keyword>
<feature type="domain" description="HTH tetR-type" evidence="6">
    <location>
        <begin position="9"/>
        <end position="69"/>
    </location>
</feature>
<dbReference type="AlphaFoldDB" id="A0A8J3H1W7"/>
<comment type="caution">
    <text evidence="7">The sequence shown here is derived from an EMBL/GenBank/DDBJ whole genome shotgun (WGS) entry which is preliminary data.</text>
</comment>
<reference evidence="7" key="1">
    <citation type="journal article" date="2014" name="Int. J. Syst. Evol. Microbiol.">
        <title>Complete genome sequence of Corynebacterium casei LMG S-19264T (=DSM 44701T), isolated from a smear-ripened cheese.</title>
        <authorList>
            <consortium name="US DOE Joint Genome Institute (JGI-PGF)"/>
            <person name="Walter F."/>
            <person name="Albersmeier A."/>
            <person name="Kalinowski J."/>
            <person name="Ruckert C."/>
        </authorList>
    </citation>
    <scope>NUCLEOTIDE SEQUENCE</scope>
    <source>
        <strain evidence="7">KCTC 42650</strain>
    </source>
</reference>
<protein>
    <submittedName>
        <fullName evidence="7">TetR family transcriptional regulator</fullName>
    </submittedName>
</protein>
<feature type="DNA-binding region" description="H-T-H motif" evidence="5">
    <location>
        <begin position="32"/>
        <end position="51"/>
    </location>
</feature>
<keyword evidence="8" id="KW-1185">Reference proteome</keyword>
<keyword evidence="4" id="KW-0804">Transcription</keyword>
<dbReference type="PROSITE" id="PS50977">
    <property type="entry name" value="HTH_TETR_2"/>
    <property type="match status" value="1"/>
</dbReference>
<name>A0A8J3H1W7_9RHOB</name>
<dbReference type="InterPro" id="IPR041490">
    <property type="entry name" value="KstR2_TetR_C"/>
</dbReference>
<evidence type="ECO:0000313" key="8">
    <source>
        <dbReference type="Proteomes" id="UP000626220"/>
    </source>
</evidence>
<reference evidence="7" key="2">
    <citation type="submission" date="2020-09" db="EMBL/GenBank/DDBJ databases">
        <authorList>
            <person name="Sun Q."/>
            <person name="Kim S."/>
        </authorList>
    </citation>
    <scope>NUCLEOTIDE SEQUENCE</scope>
    <source>
        <strain evidence="7">KCTC 42650</strain>
    </source>
</reference>
<proteinExistence type="predicted"/>
<dbReference type="Proteomes" id="UP000626220">
    <property type="component" value="Unassembled WGS sequence"/>
</dbReference>
<dbReference type="Gene3D" id="1.10.10.60">
    <property type="entry name" value="Homeodomain-like"/>
    <property type="match status" value="1"/>
</dbReference>
<dbReference type="Pfam" id="PF17932">
    <property type="entry name" value="TetR_C_24"/>
    <property type="match status" value="1"/>
</dbReference>
<dbReference type="InterPro" id="IPR036271">
    <property type="entry name" value="Tet_transcr_reg_TetR-rel_C_sf"/>
</dbReference>
<sequence length="212" mass="23895">MDEGAEEYVTRRRELVRIAATIFKAKGFDATTFGDIAVHTGLDRATLYYYFGSKQEIFKEAIEGALSSNLDGLRRIQNDPDTSNPEKLEKLVRMLMVSYHDNYPYLFVYLQQDIGTIVDPKSDWAKKVDNQVKMIEAAFAALIRAGIAAGDFRDDISVSLCANSIFGMLNWTHRWYDPEGRNRPEVVADAFCKIFFDGLRGHSASVNSDVSS</sequence>
<dbReference type="GO" id="GO:0000976">
    <property type="term" value="F:transcription cis-regulatory region binding"/>
    <property type="evidence" value="ECO:0007669"/>
    <property type="project" value="TreeGrafter"/>
</dbReference>
<dbReference type="SUPFAM" id="SSF48498">
    <property type="entry name" value="Tetracyclin repressor-like, C-terminal domain"/>
    <property type="match status" value="1"/>
</dbReference>
<accession>A0A8J3H1W7</accession>
<evidence type="ECO:0000256" key="2">
    <source>
        <dbReference type="ARBA" id="ARBA00023015"/>
    </source>
</evidence>
<evidence type="ECO:0000256" key="1">
    <source>
        <dbReference type="ARBA" id="ARBA00022491"/>
    </source>
</evidence>
<evidence type="ECO:0000313" key="7">
    <source>
        <dbReference type="EMBL" id="GHF66998.1"/>
    </source>
</evidence>
<gene>
    <name evidence="7" type="ORF">GCM10017056_42770</name>
</gene>
<dbReference type="Gene3D" id="1.10.357.10">
    <property type="entry name" value="Tetracycline Repressor, domain 2"/>
    <property type="match status" value="1"/>
</dbReference>
<dbReference type="PRINTS" id="PR00455">
    <property type="entry name" value="HTHTETR"/>
</dbReference>
<keyword evidence="1" id="KW-0678">Repressor</keyword>
<evidence type="ECO:0000256" key="5">
    <source>
        <dbReference type="PROSITE-ProRule" id="PRU00335"/>
    </source>
</evidence>
<dbReference type="InterPro" id="IPR050109">
    <property type="entry name" value="HTH-type_TetR-like_transc_reg"/>
</dbReference>